<protein>
    <recommendedName>
        <fullName evidence="3">DUF1488 family protein</fullName>
    </recommendedName>
</protein>
<accession>A0A147IY97</accession>
<dbReference type="InterPro" id="IPR036692">
    <property type="entry name" value="Shew3726-like_sf"/>
</dbReference>
<dbReference type="PATRIC" id="fig|172044.3.peg.248"/>
<dbReference type="AlphaFoldDB" id="A0A147IY97"/>
<name>A0A147IY97_9SPHN</name>
<dbReference type="OrthoDB" id="7577082at2"/>
<dbReference type="SUPFAM" id="SSF160272">
    <property type="entry name" value="Shew3726-like"/>
    <property type="match status" value="1"/>
</dbReference>
<dbReference type="RefSeq" id="WP_058744518.1">
    <property type="nucleotide sequence ID" value="NZ_LDTF01000011.1"/>
</dbReference>
<organism evidence="1 2">
    <name type="scientific">Sphingomonas yabuuchiae</name>
    <dbReference type="NCBI Taxonomy" id="172044"/>
    <lineage>
        <taxon>Bacteria</taxon>
        <taxon>Pseudomonadati</taxon>
        <taxon>Pseudomonadota</taxon>
        <taxon>Alphaproteobacteria</taxon>
        <taxon>Sphingomonadales</taxon>
        <taxon>Sphingomonadaceae</taxon>
        <taxon>Sphingomonas</taxon>
    </lineage>
</organism>
<evidence type="ECO:0008006" key="3">
    <source>
        <dbReference type="Google" id="ProtNLM"/>
    </source>
</evidence>
<comment type="caution">
    <text evidence="1">The sequence shown here is derived from an EMBL/GenBank/DDBJ whole genome shotgun (WGS) entry which is preliminary data.</text>
</comment>
<proteinExistence type="predicted"/>
<dbReference type="EMBL" id="LDTF01000011">
    <property type="protein sequence ID" value="KTW00532.1"/>
    <property type="molecule type" value="Genomic_DNA"/>
</dbReference>
<reference evidence="1 2" key="1">
    <citation type="journal article" date="2016" name="Front. Microbiol.">
        <title>Genomic Resource of Rice Seed Associated Bacteria.</title>
        <authorList>
            <person name="Midha S."/>
            <person name="Bansal K."/>
            <person name="Sharma S."/>
            <person name="Kumar N."/>
            <person name="Patil P.P."/>
            <person name="Chaudhry V."/>
            <person name="Patil P.B."/>
        </authorList>
    </citation>
    <scope>NUCLEOTIDE SEQUENCE [LARGE SCALE GENOMIC DNA]</scope>
    <source>
        <strain evidence="1 2">NS355</strain>
    </source>
</reference>
<dbReference type="InterPro" id="IPR009962">
    <property type="entry name" value="DUF1488"/>
</dbReference>
<dbReference type="Proteomes" id="UP000073923">
    <property type="component" value="Unassembled WGS sequence"/>
</dbReference>
<gene>
    <name evidence="1" type="ORF">NS355_04065</name>
</gene>
<evidence type="ECO:0000313" key="2">
    <source>
        <dbReference type="Proteomes" id="UP000073923"/>
    </source>
</evidence>
<dbReference type="Pfam" id="PF07369">
    <property type="entry name" value="DUF1488"/>
    <property type="match status" value="1"/>
</dbReference>
<evidence type="ECO:0000313" key="1">
    <source>
        <dbReference type="EMBL" id="KTW00532.1"/>
    </source>
</evidence>
<sequence>MAEEALTIVSGTVEDNVSDRQVEFVGELDGEEYQFAVQYDMLEALSGDVPEGDAVELFERYSDDILEAAQTALGRDMEQSLVVVSENDLD</sequence>